<dbReference type="HOGENOM" id="CLU_1541844_0_0_1"/>
<dbReference type="EMBL" id="KB201549">
    <property type="protein sequence ID" value="ESO96130.1"/>
    <property type="molecule type" value="Genomic_DNA"/>
</dbReference>
<dbReference type="Gene3D" id="2.10.25.10">
    <property type="entry name" value="Laminin"/>
    <property type="match status" value="1"/>
</dbReference>
<organism evidence="4 5">
    <name type="scientific">Lottia gigantea</name>
    <name type="common">Giant owl limpet</name>
    <dbReference type="NCBI Taxonomy" id="225164"/>
    <lineage>
        <taxon>Eukaryota</taxon>
        <taxon>Metazoa</taxon>
        <taxon>Spiralia</taxon>
        <taxon>Lophotrochozoa</taxon>
        <taxon>Mollusca</taxon>
        <taxon>Gastropoda</taxon>
        <taxon>Patellogastropoda</taxon>
        <taxon>Lottioidea</taxon>
        <taxon>Lottiidae</taxon>
        <taxon>Lottia</taxon>
    </lineage>
</organism>
<accession>V4AMX6</accession>
<feature type="domain" description="EGF-like" evidence="3">
    <location>
        <begin position="48"/>
        <end position="82"/>
    </location>
</feature>
<dbReference type="RefSeq" id="XP_009053245.1">
    <property type="nucleotide sequence ID" value="XM_009054997.1"/>
</dbReference>
<dbReference type="AlphaFoldDB" id="V4AMX6"/>
<dbReference type="PROSITE" id="PS50026">
    <property type="entry name" value="EGF_3"/>
    <property type="match status" value="1"/>
</dbReference>
<keyword evidence="1" id="KW-0245">EGF-like domain</keyword>
<name>V4AMX6_LOTGI</name>
<feature type="chain" id="PRO_5004717005" description="EGF-like domain-containing protein" evidence="2">
    <location>
        <begin position="23"/>
        <end position="174"/>
    </location>
</feature>
<reference evidence="4 5" key="1">
    <citation type="journal article" date="2013" name="Nature">
        <title>Insights into bilaterian evolution from three spiralian genomes.</title>
        <authorList>
            <person name="Simakov O."/>
            <person name="Marletaz F."/>
            <person name="Cho S.J."/>
            <person name="Edsinger-Gonzales E."/>
            <person name="Havlak P."/>
            <person name="Hellsten U."/>
            <person name="Kuo D.H."/>
            <person name="Larsson T."/>
            <person name="Lv J."/>
            <person name="Arendt D."/>
            <person name="Savage R."/>
            <person name="Osoegawa K."/>
            <person name="de Jong P."/>
            <person name="Grimwood J."/>
            <person name="Chapman J.A."/>
            <person name="Shapiro H."/>
            <person name="Aerts A."/>
            <person name="Otillar R.P."/>
            <person name="Terry A.Y."/>
            <person name="Boore J.L."/>
            <person name="Grigoriev I.V."/>
            <person name="Lindberg D.R."/>
            <person name="Seaver E.C."/>
            <person name="Weisblat D.A."/>
            <person name="Putnam N.H."/>
            <person name="Rokhsar D.S."/>
        </authorList>
    </citation>
    <scope>NUCLEOTIDE SEQUENCE [LARGE SCALE GENOMIC DNA]</scope>
</reference>
<feature type="signal peptide" evidence="2">
    <location>
        <begin position="1"/>
        <end position="22"/>
    </location>
</feature>
<evidence type="ECO:0000256" key="1">
    <source>
        <dbReference type="PROSITE-ProRule" id="PRU00076"/>
    </source>
</evidence>
<dbReference type="InterPro" id="IPR000742">
    <property type="entry name" value="EGF"/>
</dbReference>
<dbReference type="PROSITE" id="PS00022">
    <property type="entry name" value="EGF_1"/>
    <property type="match status" value="2"/>
</dbReference>
<proteinExistence type="predicted"/>
<dbReference type="OrthoDB" id="9990982at2759"/>
<evidence type="ECO:0000313" key="4">
    <source>
        <dbReference type="EMBL" id="ESO96130.1"/>
    </source>
</evidence>
<sequence>MGSFKVYVSMFVLIAMLNSSSSYEMASRNNFEPSLRDCLSDDIVPTLQGSFCPKANPCKNGGKEQPDGTCVCTDEYTGTTCEEKVNPCKNGGIDLPSVGCVCTFDFTGSTCEVSTDDNIEYLAFGEKPAHVDNKFNTHMRNFFLYYSLQIENFESKPYLATTEIVRTCSAYQTF</sequence>
<comment type="caution">
    <text evidence="1">Lacks conserved residue(s) required for the propagation of feature annotation.</text>
</comment>
<dbReference type="SUPFAM" id="SSF57196">
    <property type="entry name" value="EGF/Laminin"/>
    <property type="match status" value="1"/>
</dbReference>
<evidence type="ECO:0000256" key="2">
    <source>
        <dbReference type="SAM" id="SignalP"/>
    </source>
</evidence>
<keyword evidence="5" id="KW-1185">Reference proteome</keyword>
<feature type="disulfide bond" evidence="1">
    <location>
        <begin position="72"/>
        <end position="81"/>
    </location>
</feature>
<keyword evidence="1" id="KW-1015">Disulfide bond</keyword>
<dbReference type="Proteomes" id="UP000030746">
    <property type="component" value="Unassembled WGS sequence"/>
</dbReference>
<evidence type="ECO:0000259" key="3">
    <source>
        <dbReference type="PROSITE" id="PS50026"/>
    </source>
</evidence>
<evidence type="ECO:0000313" key="5">
    <source>
        <dbReference type="Proteomes" id="UP000030746"/>
    </source>
</evidence>
<gene>
    <name evidence="4" type="ORF">LOTGIDRAFT_160117</name>
</gene>
<dbReference type="KEGG" id="lgi:LOTGIDRAFT_160117"/>
<keyword evidence="2" id="KW-0732">Signal</keyword>
<dbReference type="GeneID" id="20238304"/>
<protein>
    <recommendedName>
        <fullName evidence="3">EGF-like domain-containing protein</fullName>
    </recommendedName>
</protein>
<dbReference type="CTD" id="20238304"/>